<dbReference type="InterPro" id="IPR032305">
    <property type="entry name" value="GTP-bd_M"/>
</dbReference>
<evidence type="ECO:0000256" key="6">
    <source>
        <dbReference type="SAM" id="Coils"/>
    </source>
</evidence>
<dbReference type="Gene3D" id="3.40.50.300">
    <property type="entry name" value="P-loop containing nucleotide triphosphate hydrolases"/>
    <property type="match status" value="1"/>
</dbReference>
<dbReference type="NCBIfam" id="TIGR03156">
    <property type="entry name" value="GTP_HflX"/>
    <property type="match status" value="1"/>
</dbReference>
<proteinExistence type="inferred from homology"/>
<evidence type="ECO:0000256" key="1">
    <source>
        <dbReference type="ARBA" id="ARBA00022723"/>
    </source>
</evidence>
<feature type="coiled-coil region" evidence="6">
    <location>
        <begin position="165"/>
        <end position="192"/>
    </location>
</feature>
<keyword evidence="6" id="KW-0175">Coiled coil</keyword>
<organism evidence="8 9">
    <name type="scientific">Rarispira pelagica</name>
    <dbReference type="NCBI Taxonomy" id="3141764"/>
    <lineage>
        <taxon>Bacteria</taxon>
        <taxon>Pseudomonadati</taxon>
        <taxon>Spirochaetota</taxon>
        <taxon>Spirochaetia</taxon>
        <taxon>Winmispirales</taxon>
        <taxon>Winmispiraceae</taxon>
        <taxon>Rarispira</taxon>
    </lineage>
</organism>
<evidence type="ECO:0000313" key="8">
    <source>
        <dbReference type="EMBL" id="MEM5947480.1"/>
    </source>
</evidence>
<keyword evidence="1" id="KW-0479">Metal-binding</keyword>
<dbReference type="InterPro" id="IPR030394">
    <property type="entry name" value="G_HFLX_dom"/>
</dbReference>
<dbReference type="EMBL" id="JBCHKQ010000001">
    <property type="protein sequence ID" value="MEM5947480.1"/>
    <property type="molecule type" value="Genomic_DNA"/>
</dbReference>
<dbReference type="HAMAP" id="MF_00900">
    <property type="entry name" value="GTPase_HflX"/>
    <property type="match status" value="1"/>
</dbReference>
<comment type="subunit">
    <text evidence="5">Monomer. Associates with the 50S ribosomal subunit.</text>
</comment>
<comment type="caution">
    <text evidence="8">The sequence shown here is derived from an EMBL/GenBank/DDBJ whole genome shotgun (WGS) entry which is preliminary data.</text>
</comment>
<dbReference type="PANTHER" id="PTHR10229">
    <property type="entry name" value="GTP-BINDING PROTEIN HFLX"/>
    <property type="match status" value="1"/>
</dbReference>
<evidence type="ECO:0000256" key="4">
    <source>
        <dbReference type="ARBA" id="ARBA00023134"/>
    </source>
</evidence>
<sequence length="406" mass="46043">MYYTDKEKISCMIIGINQGRRNDTSSLSEISALVIELGYDISATLSYKVREPGKKLFLGTGQAEEIAAICLEKEPDVLIIDTDLSPAQQRNWENLTKIPVKDRTEIILDIFAIHARTRQASLQTEKARLEYQLPRLRRAWLHLGRQRGGRYGTRGEGETQLEMDRRSILARLARIKKELAELEKQDSTRRERRMDAGVIRAAIVGYTNAGKSALFKALTGTDKPSDDRPFVTLDTTTRIWFIEDWGKIVLSDTVGFIQNLPHTLVEAFKATLREVCQAHLLLEVIDSSDDNYLSHIQTTQQVLREIGAETIPRIRVYNKADKTENTMVFDSSDFPYTSVSAVKKTGLDELSALVTHTLEKHYSIETAFFSHPDIPDEKSLQSNINGTIIGKKYTKEGLVIKYINYT</sequence>
<evidence type="ECO:0000256" key="2">
    <source>
        <dbReference type="ARBA" id="ARBA00022741"/>
    </source>
</evidence>
<dbReference type="Gene3D" id="3.40.50.11060">
    <property type="entry name" value="GTPase HflX, N-terminal domain"/>
    <property type="match status" value="1"/>
</dbReference>
<evidence type="ECO:0000256" key="5">
    <source>
        <dbReference type="HAMAP-Rule" id="MF_00900"/>
    </source>
</evidence>
<dbReference type="Pfam" id="PF13167">
    <property type="entry name" value="GTP-bdg_N"/>
    <property type="match status" value="1"/>
</dbReference>
<dbReference type="InterPro" id="IPR042108">
    <property type="entry name" value="GTPase_HflX_N_sf"/>
</dbReference>
<dbReference type="InterPro" id="IPR006073">
    <property type="entry name" value="GTP-bd"/>
</dbReference>
<dbReference type="RefSeq" id="WP_420068928.1">
    <property type="nucleotide sequence ID" value="NZ_JBCHKQ010000001.1"/>
</dbReference>
<feature type="domain" description="Hflx-type G" evidence="7">
    <location>
        <begin position="199"/>
        <end position="362"/>
    </location>
</feature>
<evidence type="ECO:0000256" key="3">
    <source>
        <dbReference type="ARBA" id="ARBA00022842"/>
    </source>
</evidence>
<dbReference type="InterPro" id="IPR016496">
    <property type="entry name" value="GTPase_HflX"/>
</dbReference>
<comment type="function">
    <text evidence="5">GTPase that associates with the 50S ribosomal subunit and may have a role during protein synthesis or ribosome biogenesis.</text>
</comment>
<keyword evidence="5" id="KW-0963">Cytoplasm</keyword>
<dbReference type="PIRSF" id="PIRSF006809">
    <property type="entry name" value="GTP-binding_hflX_prd"/>
    <property type="match status" value="1"/>
</dbReference>
<evidence type="ECO:0000259" key="7">
    <source>
        <dbReference type="PROSITE" id="PS51705"/>
    </source>
</evidence>
<dbReference type="InterPro" id="IPR025121">
    <property type="entry name" value="GTPase_HflX_N"/>
</dbReference>
<name>A0ABU9U9Y1_9SPIR</name>
<dbReference type="Gene3D" id="6.10.250.2860">
    <property type="match status" value="1"/>
</dbReference>
<keyword evidence="3" id="KW-0460">Magnesium</keyword>
<evidence type="ECO:0000313" key="9">
    <source>
        <dbReference type="Proteomes" id="UP001466331"/>
    </source>
</evidence>
<dbReference type="Pfam" id="PF16360">
    <property type="entry name" value="GTP-bdg_M"/>
    <property type="match status" value="1"/>
</dbReference>
<reference evidence="8 9" key="1">
    <citation type="submission" date="2024-03" db="EMBL/GenBank/DDBJ databases">
        <title>Ignisphaera cupida sp. nov., a hyperthermophilic hydrolytic archaeon from a hot spring of Kamchatka, and proposal of Ignisphaeraceae fam. nov.</title>
        <authorList>
            <person name="Podosokorskaya O.A."/>
            <person name="Elcheninov A.G."/>
            <person name="Maltseva A.I."/>
            <person name="Zayulina K.S."/>
            <person name="Novikov A."/>
            <person name="Merkel A.Y."/>
        </authorList>
    </citation>
    <scope>NUCLEOTIDE SEQUENCE [LARGE SCALE GENOMIC DNA]</scope>
    <source>
        <strain evidence="8 9">38H-sp</strain>
    </source>
</reference>
<accession>A0ABU9U9Y1</accession>
<dbReference type="SUPFAM" id="SSF52540">
    <property type="entry name" value="P-loop containing nucleoside triphosphate hydrolases"/>
    <property type="match status" value="1"/>
</dbReference>
<keyword evidence="9" id="KW-1185">Reference proteome</keyword>
<gene>
    <name evidence="5 8" type="primary">hflX</name>
    <name evidence="8" type="ORF">WKV44_02875</name>
</gene>
<dbReference type="CDD" id="cd01878">
    <property type="entry name" value="HflX"/>
    <property type="match status" value="1"/>
</dbReference>
<comment type="subcellular location">
    <subcellularLocation>
        <location evidence="5">Cytoplasm</location>
    </subcellularLocation>
    <text evidence="5">May associate with membranes.</text>
</comment>
<protein>
    <recommendedName>
        <fullName evidence="5">GTPase HflX</fullName>
    </recommendedName>
    <alternativeName>
        <fullName evidence="5">GTP-binding protein HflX</fullName>
    </alternativeName>
</protein>
<dbReference type="PROSITE" id="PS51705">
    <property type="entry name" value="G_HFLX"/>
    <property type="match status" value="1"/>
</dbReference>
<dbReference type="Proteomes" id="UP001466331">
    <property type="component" value="Unassembled WGS sequence"/>
</dbReference>
<keyword evidence="4 5" id="KW-0342">GTP-binding</keyword>
<dbReference type="Pfam" id="PF01926">
    <property type="entry name" value="MMR_HSR1"/>
    <property type="match status" value="1"/>
</dbReference>
<dbReference type="PANTHER" id="PTHR10229:SF0">
    <property type="entry name" value="GTP-BINDING PROTEIN 6-RELATED"/>
    <property type="match status" value="1"/>
</dbReference>
<comment type="similarity">
    <text evidence="5">Belongs to the TRAFAC class OBG-HflX-like GTPase superfamily. HflX GTPase family.</text>
</comment>
<dbReference type="InterPro" id="IPR027417">
    <property type="entry name" value="P-loop_NTPase"/>
</dbReference>
<dbReference type="PRINTS" id="PR00326">
    <property type="entry name" value="GTP1OBG"/>
</dbReference>
<keyword evidence="2 5" id="KW-0547">Nucleotide-binding</keyword>